<feature type="domain" description="Ribosome maturation factor RimP C-terminal" evidence="5">
    <location>
        <begin position="82"/>
        <end position="153"/>
    </location>
</feature>
<dbReference type="PANTHER" id="PTHR33867">
    <property type="entry name" value="RIBOSOME MATURATION FACTOR RIMP"/>
    <property type="match status" value="1"/>
</dbReference>
<dbReference type="EMBL" id="VNIK02000003">
    <property type="protein sequence ID" value="KAB5490125.1"/>
    <property type="molecule type" value="Genomic_DNA"/>
</dbReference>
<feature type="domain" description="Ribosome maturation factor RimP N-terminal" evidence="4">
    <location>
        <begin position="25"/>
        <end position="75"/>
    </location>
</feature>
<comment type="similarity">
    <text evidence="3">Belongs to the RimP family.</text>
</comment>
<dbReference type="GO" id="GO:0042274">
    <property type="term" value="P:ribosomal small subunit biogenesis"/>
    <property type="evidence" value="ECO:0007669"/>
    <property type="project" value="UniProtKB-UniRule"/>
</dbReference>
<dbReference type="InterPro" id="IPR028989">
    <property type="entry name" value="RimP_N"/>
</dbReference>
<dbReference type="OrthoDB" id="9789702at2"/>
<dbReference type="Gene3D" id="3.30.300.70">
    <property type="entry name" value="RimP-like superfamily, N-terminal"/>
    <property type="match status" value="1"/>
</dbReference>
<comment type="function">
    <text evidence="3">Required for maturation of 30S ribosomal subunits.</text>
</comment>
<evidence type="ECO:0000256" key="1">
    <source>
        <dbReference type="ARBA" id="ARBA00022490"/>
    </source>
</evidence>
<dbReference type="SUPFAM" id="SSF75420">
    <property type="entry name" value="YhbC-like, N-terminal domain"/>
    <property type="match status" value="1"/>
</dbReference>
<comment type="caution">
    <text evidence="6">The sequence shown here is derived from an EMBL/GenBank/DDBJ whole genome shotgun (WGS) entry which is preliminary data.</text>
</comment>
<evidence type="ECO:0000256" key="3">
    <source>
        <dbReference type="HAMAP-Rule" id="MF_01077"/>
    </source>
</evidence>
<dbReference type="NCBIfam" id="NF002531">
    <property type="entry name" value="PRK02001.1"/>
    <property type="match status" value="1"/>
</dbReference>
<organism evidence="6 7">
    <name type="scientific">Flagellimonas hadalis</name>
    <dbReference type="NCBI Taxonomy" id="2597517"/>
    <lineage>
        <taxon>Bacteria</taxon>
        <taxon>Pseudomonadati</taxon>
        <taxon>Bacteroidota</taxon>
        <taxon>Flavobacteriia</taxon>
        <taxon>Flavobacteriales</taxon>
        <taxon>Flavobacteriaceae</taxon>
        <taxon>Flagellimonas</taxon>
    </lineage>
</organism>
<dbReference type="Proteomes" id="UP000319204">
    <property type="component" value="Unassembled WGS sequence"/>
</dbReference>
<dbReference type="Pfam" id="PF17384">
    <property type="entry name" value="DUF150_C"/>
    <property type="match status" value="1"/>
</dbReference>
<dbReference type="Pfam" id="PF02576">
    <property type="entry name" value="RimP_N"/>
    <property type="match status" value="1"/>
</dbReference>
<dbReference type="InterPro" id="IPR035956">
    <property type="entry name" value="RimP_N_sf"/>
</dbReference>
<comment type="subcellular location">
    <subcellularLocation>
        <location evidence="3">Cytoplasm</location>
    </subcellularLocation>
</comment>
<name>A0A5N5ISW4_9FLAO</name>
<dbReference type="HAMAP" id="MF_01077">
    <property type="entry name" value="RimP"/>
    <property type="match status" value="1"/>
</dbReference>
<evidence type="ECO:0000259" key="4">
    <source>
        <dbReference type="Pfam" id="PF02576"/>
    </source>
</evidence>
<evidence type="ECO:0000313" key="7">
    <source>
        <dbReference type="Proteomes" id="UP000319204"/>
    </source>
</evidence>
<reference evidence="6" key="1">
    <citation type="submission" date="2019-10" db="EMBL/GenBank/DDBJ databases">
        <title>Muricauda hadale sp. nov., a piezophilic bacterium isolated from hadopelagic water of the Mariana Trench.</title>
        <authorList>
            <person name="Wei Y."/>
        </authorList>
    </citation>
    <scope>NUCLEOTIDE SEQUENCE [LARGE SCALE GENOMIC DNA]</scope>
    <source>
        <strain evidence="6">MT-229</strain>
    </source>
</reference>
<dbReference type="InterPro" id="IPR036847">
    <property type="entry name" value="RimP_C_sf"/>
</dbReference>
<dbReference type="RefSeq" id="WP_151889893.1">
    <property type="nucleotide sequence ID" value="NZ_VNIK02000003.1"/>
</dbReference>
<keyword evidence="7" id="KW-1185">Reference proteome</keyword>
<sequence>MLKEKVESLLNKALDERPSLFLIDFTMGGDNTIRVVLDGDNGVNLKDCMDISRAIEHNLDREEEDFSLEVTSAGATSPLMYPRQYTKNIGRILKVRTGAEELEGTLVQTSENNITLEWKAREPKPEGKGKVTVQKKQDIAFSDIKEAKVILKF</sequence>
<accession>A0A5N5ISW4</accession>
<evidence type="ECO:0000256" key="2">
    <source>
        <dbReference type="ARBA" id="ARBA00022517"/>
    </source>
</evidence>
<evidence type="ECO:0000259" key="5">
    <source>
        <dbReference type="Pfam" id="PF17384"/>
    </source>
</evidence>
<proteinExistence type="inferred from homology"/>
<keyword evidence="1 3" id="KW-0963">Cytoplasm</keyword>
<dbReference type="PANTHER" id="PTHR33867:SF1">
    <property type="entry name" value="RIBOSOME MATURATION FACTOR RIMP"/>
    <property type="match status" value="1"/>
</dbReference>
<dbReference type="InterPro" id="IPR003728">
    <property type="entry name" value="Ribosome_maturation_RimP"/>
</dbReference>
<dbReference type="InterPro" id="IPR028998">
    <property type="entry name" value="RimP_C"/>
</dbReference>
<keyword evidence="2 3" id="KW-0690">Ribosome biogenesis</keyword>
<protein>
    <recommendedName>
        <fullName evidence="3">Ribosome maturation factor RimP</fullName>
    </recommendedName>
</protein>
<dbReference type="GO" id="GO:0005737">
    <property type="term" value="C:cytoplasm"/>
    <property type="evidence" value="ECO:0007669"/>
    <property type="project" value="UniProtKB-SubCell"/>
</dbReference>
<dbReference type="SUPFAM" id="SSF74942">
    <property type="entry name" value="YhbC-like, C-terminal domain"/>
    <property type="match status" value="1"/>
</dbReference>
<gene>
    <name evidence="3 6" type="primary">rimP</name>
    <name evidence="6" type="ORF">FOT42_007180</name>
</gene>
<evidence type="ECO:0000313" key="6">
    <source>
        <dbReference type="EMBL" id="KAB5490125.1"/>
    </source>
</evidence>
<dbReference type="AlphaFoldDB" id="A0A5N5ISW4"/>